<sequence>MATCKKCGNDTNKARGFESKEVKCDRCTNGYRRCDSCTRGPRDIVLKCCGKCSPAGSIKCLPCSGSGYRKVKVPCTGTHRG</sequence>
<protein>
    <submittedName>
        <fullName evidence="1">Uncharacterized protein</fullName>
    </submittedName>
</protein>
<reference evidence="1" key="2">
    <citation type="submission" date="2023-05" db="EMBL/GenBank/DDBJ databases">
        <authorList>
            <consortium name="Lawrence Berkeley National Laboratory"/>
            <person name="Steindorff A."/>
            <person name="Hensen N."/>
            <person name="Bonometti L."/>
            <person name="Westerberg I."/>
            <person name="Brannstrom I.O."/>
            <person name="Guillou S."/>
            <person name="Cros-Aarteil S."/>
            <person name="Calhoun S."/>
            <person name="Haridas S."/>
            <person name="Kuo A."/>
            <person name="Mondo S."/>
            <person name="Pangilinan J."/>
            <person name="Riley R."/>
            <person name="Labutti K."/>
            <person name="Andreopoulos B."/>
            <person name="Lipzen A."/>
            <person name="Chen C."/>
            <person name="Yanf M."/>
            <person name="Daum C."/>
            <person name="Ng V."/>
            <person name="Clum A."/>
            <person name="Ohm R."/>
            <person name="Martin F."/>
            <person name="Silar P."/>
            <person name="Natvig D."/>
            <person name="Lalanne C."/>
            <person name="Gautier V."/>
            <person name="Ament-Velasquez S.L."/>
            <person name="Kruys A."/>
            <person name="Hutchinson M.I."/>
            <person name="Powell A.J."/>
            <person name="Barry K."/>
            <person name="Miller A.N."/>
            <person name="Grigoriev I.V."/>
            <person name="Debuchy R."/>
            <person name="Gladieux P."/>
            <person name="Thoren M.H."/>
            <person name="Johannesson H."/>
        </authorList>
    </citation>
    <scope>NUCLEOTIDE SEQUENCE</scope>
    <source>
        <strain evidence="1">CBS 103.79</strain>
    </source>
</reference>
<gene>
    <name evidence="1" type="ORF">C8A05DRAFT_17580</name>
</gene>
<organism evidence="1 2">
    <name type="scientific">Staphylotrichum tortipilum</name>
    <dbReference type="NCBI Taxonomy" id="2831512"/>
    <lineage>
        <taxon>Eukaryota</taxon>
        <taxon>Fungi</taxon>
        <taxon>Dikarya</taxon>
        <taxon>Ascomycota</taxon>
        <taxon>Pezizomycotina</taxon>
        <taxon>Sordariomycetes</taxon>
        <taxon>Sordariomycetidae</taxon>
        <taxon>Sordariales</taxon>
        <taxon>Chaetomiaceae</taxon>
        <taxon>Staphylotrichum</taxon>
    </lineage>
</organism>
<name>A0AAN6RRG0_9PEZI</name>
<dbReference type="Proteomes" id="UP001303889">
    <property type="component" value="Unassembled WGS sequence"/>
</dbReference>
<comment type="caution">
    <text evidence="1">The sequence shown here is derived from an EMBL/GenBank/DDBJ whole genome shotgun (WGS) entry which is preliminary data.</text>
</comment>
<dbReference type="AlphaFoldDB" id="A0AAN6RRG0"/>
<proteinExistence type="predicted"/>
<evidence type="ECO:0000313" key="2">
    <source>
        <dbReference type="Proteomes" id="UP001303889"/>
    </source>
</evidence>
<keyword evidence="2" id="KW-1185">Reference proteome</keyword>
<accession>A0AAN6RRG0</accession>
<reference evidence="1" key="1">
    <citation type="journal article" date="2023" name="Mol. Phylogenet. Evol.">
        <title>Genome-scale phylogeny and comparative genomics of the fungal order Sordariales.</title>
        <authorList>
            <person name="Hensen N."/>
            <person name="Bonometti L."/>
            <person name="Westerberg I."/>
            <person name="Brannstrom I.O."/>
            <person name="Guillou S."/>
            <person name="Cros-Aarteil S."/>
            <person name="Calhoun S."/>
            <person name="Haridas S."/>
            <person name="Kuo A."/>
            <person name="Mondo S."/>
            <person name="Pangilinan J."/>
            <person name="Riley R."/>
            <person name="LaButti K."/>
            <person name="Andreopoulos B."/>
            <person name="Lipzen A."/>
            <person name="Chen C."/>
            <person name="Yan M."/>
            <person name="Daum C."/>
            <person name="Ng V."/>
            <person name="Clum A."/>
            <person name="Steindorff A."/>
            <person name="Ohm R.A."/>
            <person name="Martin F."/>
            <person name="Silar P."/>
            <person name="Natvig D.O."/>
            <person name="Lalanne C."/>
            <person name="Gautier V."/>
            <person name="Ament-Velasquez S.L."/>
            <person name="Kruys A."/>
            <person name="Hutchinson M.I."/>
            <person name="Powell A.J."/>
            <person name="Barry K."/>
            <person name="Miller A.N."/>
            <person name="Grigoriev I.V."/>
            <person name="Debuchy R."/>
            <person name="Gladieux P."/>
            <person name="Hiltunen Thoren M."/>
            <person name="Johannesson H."/>
        </authorList>
    </citation>
    <scope>NUCLEOTIDE SEQUENCE</scope>
    <source>
        <strain evidence="1">CBS 103.79</strain>
    </source>
</reference>
<dbReference type="EMBL" id="MU855708">
    <property type="protein sequence ID" value="KAK3900079.1"/>
    <property type="molecule type" value="Genomic_DNA"/>
</dbReference>
<evidence type="ECO:0000313" key="1">
    <source>
        <dbReference type="EMBL" id="KAK3900079.1"/>
    </source>
</evidence>